<dbReference type="NCBIfam" id="TIGR03280">
    <property type="entry name" value="methan_mark_11"/>
    <property type="match status" value="1"/>
</dbReference>
<gene>
    <name evidence="2" type="ORF">GX302_07460</name>
</gene>
<dbReference type="InterPro" id="IPR017674">
    <property type="entry name" value="Methan_mark_11"/>
</dbReference>
<evidence type="ECO:0000259" key="1">
    <source>
        <dbReference type="Pfam" id="PF22641"/>
    </source>
</evidence>
<dbReference type="Gene3D" id="3.30.70.2200">
    <property type="match status" value="1"/>
</dbReference>
<dbReference type="InterPro" id="IPR053870">
    <property type="entry name" value="TiaS-like_TCKD"/>
</dbReference>
<dbReference type="PANTHER" id="PTHR40705">
    <property type="entry name" value="TRNA(ILE2) 2-AGMATINYLCYTIDINE SYNTHETASE TIAS"/>
    <property type="match status" value="1"/>
</dbReference>
<evidence type="ECO:0000313" key="2">
    <source>
        <dbReference type="EMBL" id="NLK32660.1"/>
    </source>
</evidence>
<name>A0A7K4AVR8_9EURY</name>
<dbReference type="OrthoDB" id="52716at2157"/>
<reference evidence="2 3" key="1">
    <citation type="journal article" date="2020" name="Biotechnol. Biofuels">
        <title>New insights from the biogas microbiome by comprehensive genome-resolved metagenomics of nearly 1600 species originating from multiple anaerobic digesters.</title>
        <authorList>
            <person name="Campanaro S."/>
            <person name="Treu L."/>
            <person name="Rodriguez-R L.M."/>
            <person name="Kovalovszki A."/>
            <person name="Ziels R.M."/>
            <person name="Maus I."/>
            <person name="Zhu X."/>
            <person name="Kougias P.G."/>
            <person name="Basile A."/>
            <person name="Luo G."/>
            <person name="Schluter A."/>
            <person name="Konstantinidis K.T."/>
            <person name="Angelidaki I."/>
        </authorList>
    </citation>
    <scope>NUCLEOTIDE SEQUENCE [LARGE SCALE GENOMIC DNA]</scope>
    <source>
        <strain evidence="2">AS22ysBPME_46</strain>
    </source>
</reference>
<dbReference type="PANTHER" id="PTHR40705:SF2">
    <property type="entry name" value="DUF1743 DOMAIN-CONTAINING PROTEIN"/>
    <property type="match status" value="1"/>
</dbReference>
<comment type="caution">
    <text evidence="2">The sequence shown here is derived from an EMBL/GenBank/DDBJ whole genome shotgun (WGS) entry which is preliminary data.</text>
</comment>
<protein>
    <submittedName>
        <fullName evidence="2">DUF1743 domain-containing protein</fullName>
    </submittedName>
</protein>
<accession>A0A7K4AVR8</accession>
<dbReference type="Pfam" id="PF22641">
    <property type="entry name" value="TiaS_TCKD"/>
    <property type="match status" value="1"/>
</dbReference>
<dbReference type="Proteomes" id="UP000585579">
    <property type="component" value="Unassembled WGS sequence"/>
</dbReference>
<organism evidence="2 3">
    <name type="scientific">Methanosarcina flavescens</name>
    <dbReference type="NCBI Taxonomy" id="1715806"/>
    <lineage>
        <taxon>Archaea</taxon>
        <taxon>Methanobacteriati</taxon>
        <taxon>Methanobacteriota</taxon>
        <taxon>Stenosarchaea group</taxon>
        <taxon>Methanomicrobia</taxon>
        <taxon>Methanosarcinales</taxon>
        <taxon>Methanosarcinaceae</taxon>
        <taxon>Methanosarcina</taxon>
    </lineage>
</organism>
<sequence>MEGITLDDPYTVPYKGIYAICDAANEYAEIIEHSNCYSGAAWSLYHYAKAPLVLKVRSTGNMIRYLMKTGSSKLELKPSVAAAGIESVIVQGDEVEITYAGLGGGGVGATRCRAFADGVLRYNISESGGERCARGTITVPRRDRVLIGIDDTDSKEVGATWTLTHNIAKELDCLEAVYLSHALVQLFPVPEKTQNCMSTVLEFGCVDEKAKSRLVNTFKKTLEKYSASSQTGMVVLSDFYAKGLYEYSNRSRTERISKAEALQCARENGVGVLLDGNGVIGALASLPWFARPEESIISGTQIKPLTMKKIKTTFKKQ</sequence>
<proteinExistence type="predicted"/>
<feature type="domain" description="TiaS-like TCKD" evidence="1">
    <location>
        <begin position="147"/>
        <end position="204"/>
    </location>
</feature>
<dbReference type="AlphaFoldDB" id="A0A7K4AVR8"/>
<evidence type="ECO:0000313" key="3">
    <source>
        <dbReference type="Proteomes" id="UP000585579"/>
    </source>
</evidence>
<dbReference type="EMBL" id="JAAYQL010000042">
    <property type="protein sequence ID" value="NLK32660.1"/>
    <property type="molecule type" value="Genomic_DNA"/>
</dbReference>